<sequence>MSMPNGRYPRECIDRLFELAQQEQNNQDNWACLLKNQLRLAGIVEDWQNRENLIEVLEFGKGILVRNYSDRLYALDIEAALKSLSSPHYKRLNPLFVIGEQLLHKVSFAKTRCVTQLRLATRNSFYVYNNRDLDSEMKDYKKLKSELNLYCDNVN</sequence>
<accession>A0A482WEZ9</accession>
<dbReference type="AlphaFoldDB" id="A0A482WEZ9"/>
<organism evidence="1 2">
    <name type="scientific">Laodelphax striatellus</name>
    <name type="common">Small brown planthopper</name>
    <name type="synonym">Delphax striatella</name>
    <dbReference type="NCBI Taxonomy" id="195883"/>
    <lineage>
        <taxon>Eukaryota</taxon>
        <taxon>Metazoa</taxon>
        <taxon>Ecdysozoa</taxon>
        <taxon>Arthropoda</taxon>
        <taxon>Hexapoda</taxon>
        <taxon>Insecta</taxon>
        <taxon>Pterygota</taxon>
        <taxon>Neoptera</taxon>
        <taxon>Paraneoptera</taxon>
        <taxon>Hemiptera</taxon>
        <taxon>Auchenorrhyncha</taxon>
        <taxon>Fulgoroidea</taxon>
        <taxon>Delphacidae</taxon>
        <taxon>Criomorphinae</taxon>
        <taxon>Laodelphax</taxon>
    </lineage>
</organism>
<comment type="caution">
    <text evidence="1">The sequence shown here is derived from an EMBL/GenBank/DDBJ whole genome shotgun (WGS) entry which is preliminary data.</text>
</comment>
<reference evidence="1 2" key="1">
    <citation type="journal article" date="2017" name="Gigascience">
        <title>Genome sequence of the small brown planthopper, Laodelphax striatellus.</title>
        <authorList>
            <person name="Zhu J."/>
            <person name="Jiang F."/>
            <person name="Wang X."/>
            <person name="Yang P."/>
            <person name="Bao Y."/>
            <person name="Zhao W."/>
            <person name="Wang W."/>
            <person name="Lu H."/>
            <person name="Wang Q."/>
            <person name="Cui N."/>
            <person name="Li J."/>
            <person name="Chen X."/>
            <person name="Luo L."/>
            <person name="Yu J."/>
            <person name="Kang L."/>
            <person name="Cui F."/>
        </authorList>
    </citation>
    <scope>NUCLEOTIDE SEQUENCE [LARGE SCALE GENOMIC DNA]</scope>
    <source>
        <strain evidence="1">Lst14</strain>
    </source>
</reference>
<keyword evidence="2" id="KW-1185">Reference proteome</keyword>
<dbReference type="InParanoid" id="A0A482WEZ9"/>
<evidence type="ECO:0000313" key="2">
    <source>
        <dbReference type="Proteomes" id="UP000291343"/>
    </source>
</evidence>
<protein>
    <submittedName>
        <fullName evidence="1">Uncharacterized protein</fullName>
    </submittedName>
</protein>
<evidence type="ECO:0000313" key="1">
    <source>
        <dbReference type="EMBL" id="RZF32125.1"/>
    </source>
</evidence>
<proteinExistence type="predicted"/>
<name>A0A482WEZ9_LAOST</name>
<gene>
    <name evidence="1" type="ORF">LSTR_LSTR003988</name>
</gene>
<dbReference type="EMBL" id="QKKF02037473">
    <property type="protein sequence ID" value="RZF32125.1"/>
    <property type="molecule type" value="Genomic_DNA"/>
</dbReference>
<dbReference type="Proteomes" id="UP000291343">
    <property type="component" value="Unassembled WGS sequence"/>
</dbReference>